<dbReference type="HAMAP" id="MF_01855">
    <property type="entry name" value="FBPase_class1"/>
    <property type="match status" value="1"/>
</dbReference>
<keyword evidence="16" id="KW-1185">Reference proteome</keyword>
<comment type="caution">
    <text evidence="15">The sequence shown here is derived from an EMBL/GenBank/DDBJ whole genome shotgun (WGS) entry which is preliminary data.</text>
</comment>
<dbReference type="FunFam" id="3.40.190.80:FF:000001">
    <property type="entry name" value="Fructose-1,6-bisphosphatase class 1"/>
    <property type="match status" value="1"/>
</dbReference>
<evidence type="ECO:0000256" key="2">
    <source>
        <dbReference type="ARBA" id="ARBA00001946"/>
    </source>
</evidence>
<evidence type="ECO:0000256" key="3">
    <source>
        <dbReference type="ARBA" id="ARBA00004742"/>
    </source>
</evidence>
<dbReference type="PIRSF" id="PIRSF000904">
    <property type="entry name" value="FBPtase_SBPase"/>
    <property type="match status" value="1"/>
</dbReference>
<accession>A0ABD2PQY9</accession>
<dbReference type="Pfam" id="PF00316">
    <property type="entry name" value="FBPase"/>
    <property type="match status" value="1"/>
</dbReference>
<dbReference type="InterPro" id="IPR033391">
    <property type="entry name" value="FBPase_N"/>
</dbReference>
<dbReference type="PROSITE" id="PS00124">
    <property type="entry name" value="FBPASE"/>
    <property type="match status" value="1"/>
</dbReference>
<evidence type="ECO:0000256" key="12">
    <source>
        <dbReference type="RuleBase" id="RU000508"/>
    </source>
</evidence>
<evidence type="ECO:0000313" key="15">
    <source>
        <dbReference type="EMBL" id="KAL3309438.1"/>
    </source>
</evidence>
<evidence type="ECO:0000313" key="16">
    <source>
        <dbReference type="Proteomes" id="UP001626550"/>
    </source>
</evidence>
<comment type="cofactor">
    <cofactor evidence="2">
        <name>Mg(2+)</name>
        <dbReference type="ChEBI" id="CHEBI:18420"/>
    </cofactor>
</comment>
<keyword evidence="8 12" id="KW-0378">Hydrolase</keyword>
<protein>
    <recommendedName>
        <fullName evidence="6">fructose-bisphosphatase</fullName>
        <ecNumber evidence="6">3.1.3.11</ecNumber>
    </recommendedName>
    <alternativeName>
        <fullName evidence="11">D-fructose-1,6-bisphosphate 1-phosphohydrolase</fullName>
    </alternativeName>
</protein>
<feature type="domain" description="Fructose-1-6-bisphosphatase class 1 C-terminal" evidence="14">
    <location>
        <begin position="122"/>
        <end position="251"/>
    </location>
</feature>
<evidence type="ECO:0000256" key="9">
    <source>
        <dbReference type="ARBA" id="ARBA00022842"/>
    </source>
</evidence>
<comment type="catalytic activity">
    <reaction evidence="1">
        <text>beta-D-fructose 1,6-bisphosphate + H2O = beta-D-fructose 6-phosphate + phosphate</text>
        <dbReference type="Rhea" id="RHEA:11064"/>
        <dbReference type="ChEBI" id="CHEBI:15377"/>
        <dbReference type="ChEBI" id="CHEBI:32966"/>
        <dbReference type="ChEBI" id="CHEBI:43474"/>
        <dbReference type="ChEBI" id="CHEBI:57634"/>
        <dbReference type="EC" id="3.1.3.11"/>
    </reaction>
</comment>
<dbReference type="PIRSF" id="PIRSF500210">
    <property type="entry name" value="FBPtase"/>
    <property type="match status" value="1"/>
</dbReference>
<dbReference type="InterPro" id="IPR044015">
    <property type="entry name" value="FBPase_C_dom"/>
</dbReference>
<proteinExistence type="inferred from homology"/>
<comment type="subunit">
    <text evidence="5">Homotetramer.</text>
</comment>
<dbReference type="InterPro" id="IPR020548">
    <property type="entry name" value="Fructose_bisphosphatase_AS"/>
</dbReference>
<dbReference type="PANTHER" id="PTHR11556:SF1">
    <property type="entry name" value="FRUCTOSE-BISPHOSPHATASE"/>
    <property type="match status" value="1"/>
</dbReference>
<dbReference type="SUPFAM" id="SSF56655">
    <property type="entry name" value="Carbohydrate phosphatase"/>
    <property type="match status" value="1"/>
</dbReference>
<dbReference type="Proteomes" id="UP001626550">
    <property type="component" value="Unassembled WGS sequence"/>
</dbReference>
<evidence type="ECO:0000256" key="5">
    <source>
        <dbReference type="ARBA" id="ARBA00011881"/>
    </source>
</evidence>
<dbReference type="EC" id="3.1.3.11" evidence="6"/>
<keyword evidence="9" id="KW-0460">Magnesium</keyword>
<dbReference type="GO" id="GO:0046872">
    <property type="term" value="F:metal ion binding"/>
    <property type="evidence" value="ECO:0007669"/>
    <property type="project" value="UniProtKB-KW"/>
</dbReference>
<dbReference type="Gene3D" id="3.30.540.10">
    <property type="entry name" value="Fructose-1,6-Bisphosphatase, subunit A, domain 1"/>
    <property type="match status" value="1"/>
</dbReference>
<evidence type="ECO:0000256" key="1">
    <source>
        <dbReference type="ARBA" id="ARBA00001273"/>
    </source>
</evidence>
<dbReference type="Gene3D" id="3.40.190.80">
    <property type="match status" value="1"/>
</dbReference>
<gene>
    <name evidence="15" type="primary">FBP1</name>
    <name evidence="15" type="ORF">Ciccas_012013</name>
</gene>
<dbReference type="InterPro" id="IPR000146">
    <property type="entry name" value="FBPase_class-1"/>
</dbReference>
<organism evidence="15 16">
    <name type="scientific">Cichlidogyrus casuarinus</name>
    <dbReference type="NCBI Taxonomy" id="1844966"/>
    <lineage>
        <taxon>Eukaryota</taxon>
        <taxon>Metazoa</taxon>
        <taxon>Spiralia</taxon>
        <taxon>Lophotrochozoa</taxon>
        <taxon>Platyhelminthes</taxon>
        <taxon>Monogenea</taxon>
        <taxon>Monopisthocotylea</taxon>
        <taxon>Dactylogyridea</taxon>
        <taxon>Ancyrocephalidae</taxon>
        <taxon>Cichlidogyrus</taxon>
    </lineage>
</organism>
<dbReference type="InterPro" id="IPR028343">
    <property type="entry name" value="FBPtase"/>
</dbReference>
<evidence type="ECO:0000256" key="6">
    <source>
        <dbReference type="ARBA" id="ARBA00013093"/>
    </source>
</evidence>
<feature type="domain" description="Fructose-1-6-bisphosphatase class I N-terminal" evidence="13">
    <location>
        <begin position="1"/>
        <end position="116"/>
    </location>
</feature>
<evidence type="ECO:0000256" key="4">
    <source>
        <dbReference type="ARBA" id="ARBA00010941"/>
    </source>
</evidence>
<evidence type="ECO:0000256" key="11">
    <source>
        <dbReference type="ARBA" id="ARBA00032973"/>
    </source>
</evidence>
<comment type="pathway">
    <text evidence="3">Carbohydrate biosynthesis; gluconeogenesis.</text>
</comment>
<evidence type="ECO:0000259" key="14">
    <source>
        <dbReference type="Pfam" id="PF18913"/>
    </source>
</evidence>
<reference evidence="15 16" key="1">
    <citation type="submission" date="2024-11" db="EMBL/GenBank/DDBJ databases">
        <title>Adaptive evolution of stress response genes in parasites aligns with host niche diversity.</title>
        <authorList>
            <person name="Hahn C."/>
            <person name="Resl P."/>
        </authorList>
    </citation>
    <scope>NUCLEOTIDE SEQUENCE [LARGE SCALE GENOMIC DNA]</scope>
    <source>
        <strain evidence="15">EGGRZ-B1_66</strain>
        <tissue evidence="15">Body</tissue>
    </source>
</reference>
<dbReference type="Pfam" id="PF18913">
    <property type="entry name" value="FBPase_C"/>
    <property type="match status" value="1"/>
</dbReference>
<keyword evidence="7" id="KW-0479">Metal-binding</keyword>
<name>A0ABD2PQY9_9PLAT</name>
<keyword evidence="10 12" id="KW-0119">Carbohydrate metabolism</keyword>
<evidence type="ECO:0000256" key="8">
    <source>
        <dbReference type="ARBA" id="ARBA00022801"/>
    </source>
</evidence>
<evidence type="ECO:0000256" key="10">
    <source>
        <dbReference type="ARBA" id="ARBA00023277"/>
    </source>
</evidence>
<evidence type="ECO:0000256" key="7">
    <source>
        <dbReference type="ARBA" id="ARBA00022723"/>
    </source>
</evidence>
<sequence>MLKSSFTTCLMVSEENETVIHVDNGKNSKYCVFFDPLDGSSNIDCLGSIGSIFCVAKRVSAIGDMAKDSDALQSGRQIVAAGYCLYGSATMMVLSIGSGVHGFTLVPDVGEFVLTHRDMKVKARGKIYSLNEGYCKYWDKAIAEYVQSKKHPSDGSEPYGLRYVGSMVADVHRTLLYGGIFLYPATVKSPSGKLRVLYECFPMAFLMEQAGGAASDGKRPILDMVPSSIHARSPIFLGSVQDVQDVETLMKKHSS</sequence>
<dbReference type="EMBL" id="JBJKFK010003914">
    <property type="protein sequence ID" value="KAL3309438.1"/>
    <property type="molecule type" value="Genomic_DNA"/>
</dbReference>
<dbReference type="PRINTS" id="PR00115">
    <property type="entry name" value="F16BPHPHTASE"/>
</dbReference>
<dbReference type="AlphaFoldDB" id="A0ABD2PQY9"/>
<dbReference type="GO" id="GO:0042132">
    <property type="term" value="F:fructose 1,6-bisphosphate 1-phosphatase activity"/>
    <property type="evidence" value="ECO:0007669"/>
    <property type="project" value="UniProtKB-EC"/>
</dbReference>
<dbReference type="CDD" id="cd00354">
    <property type="entry name" value="FBPase"/>
    <property type="match status" value="1"/>
</dbReference>
<evidence type="ECO:0000259" key="13">
    <source>
        <dbReference type="Pfam" id="PF00316"/>
    </source>
</evidence>
<dbReference type="PANTHER" id="PTHR11556">
    <property type="entry name" value="FRUCTOSE-1,6-BISPHOSPHATASE-RELATED"/>
    <property type="match status" value="1"/>
</dbReference>
<comment type="similarity">
    <text evidence="4 12">Belongs to the FBPase class 1 family.</text>
</comment>